<evidence type="ECO:0000256" key="3">
    <source>
        <dbReference type="ARBA" id="ARBA00015173"/>
    </source>
</evidence>
<comment type="catalytic activity">
    <reaction evidence="12">
        <text>(3R)-1,4-thiomorpholine-3-carboxylate + NADP(+) = 3,4-dehydrothiomorpholine-3-carboxylate + NADPH + 2 H(+)</text>
        <dbReference type="Rhea" id="RHEA:12500"/>
        <dbReference type="ChEBI" id="CHEBI:15378"/>
        <dbReference type="ChEBI" id="CHEBI:57783"/>
        <dbReference type="ChEBI" id="CHEBI:58349"/>
        <dbReference type="ChEBI" id="CHEBI:58517"/>
        <dbReference type="ChEBI" id="CHEBI:176873"/>
        <dbReference type="EC" id="1.5.1.25"/>
    </reaction>
    <physiologicalReaction direction="right-to-left" evidence="12">
        <dbReference type="Rhea" id="RHEA:12502"/>
    </physiologicalReaction>
</comment>
<comment type="catalytic activity">
    <reaction evidence="9">
        <text>(S)-cystathionine ketimine + NADPH + 2 H(+) = (3R,5S)-2,3,5,6,7-pentahydro-1,4-thiazepine-3,5-dicarboxylate + NADP(+)</text>
        <dbReference type="Rhea" id="RHEA:68036"/>
        <dbReference type="ChEBI" id="CHEBI:15378"/>
        <dbReference type="ChEBI" id="CHEBI:57783"/>
        <dbReference type="ChEBI" id="CHEBI:58349"/>
        <dbReference type="ChEBI" id="CHEBI:176808"/>
        <dbReference type="ChEBI" id="CHEBI:176810"/>
    </reaction>
    <physiologicalReaction direction="left-to-right" evidence="9">
        <dbReference type="Rhea" id="RHEA:68037"/>
    </physiologicalReaction>
</comment>
<comment type="catalytic activity">
    <reaction evidence="13">
        <text>L-proline + NAD(+) = 1-pyrroline-2-carboxylate + NADH + H(+)</text>
        <dbReference type="Rhea" id="RHEA:20321"/>
        <dbReference type="ChEBI" id="CHEBI:15378"/>
        <dbReference type="ChEBI" id="CHEBI:39785"/>
        <dbReference type="ChEBI" id="CHEBI:57540"/>
        <dbReference type="ChEBI" id="CHEBI:57945"/>
        <dbReference type="ChEBI" id="CHEBI:60039"/>
        <dbReference type="EC" id="1.5.1.1"/>
    </reaction>
    <physiologicalReaction direction="right-to-left" evidence="13">
        <dbReference type="Rhea" id="RHEA:20323"/>
    </physiologicalReaction>
</comment>
<evidence type="ECO:0000256" key="7">
    <source>
        <dbReference type="ARBA" id="ARBA00093203"/>
    </source>
</evidence>
<evidence type="ECO:0000256" key="10">
    <source>
        <dbReference type="ARBA" id="ARBA00093248"/>
    </source>
</evidence>
<proteinExistence type="inferred from homology"/>
<comment type="catalytic activity">
    <reaction evidence="10">
        <text>(R)-lanthionine ketimine + NADPH + 2 H(+) = (3R,5R)-1,4-thiomorpholine-3,5-dicarboxylate + NADP(+)</text>
        <dbReference type="Rhea" id="RHEA:68040"/>
        <dbReference type="ChEBI" id="CHEBI:15378"/>
        <dbReference type="ChEBI" id="CHEBI:57783"/>
        <dbReference type="ChEBI" id="CHEBI:58349"/>
        <dbReference type="ChEBI" id="CHEBI:176891"/>
        <dbReference type="ChEBI" id="CHEBI:176892"/>
    </reaction>
    <physiologicalReaction direction="left-to-right" evidence="10">
        <dbReference type="Rhea" id="RHEA:68041"/>
    </physiologicalReaction>
</comment>
<evidence type="ECO:0000256" key="12">
    <source>
        <dbReference type="ARBA" id="ARBA00093263"/>
    </source>
</evidence>
<comment type="catalytic activity">
    <reaction evidence="14">
        <text>L-pipecolate + NADP(+) = Delta(1)-piperideine-2-carboxylate + NADPH + H(+)</text>
        <dbReference type="Rhea" id="RHEA:12524"/>
        <dbReference type="ChEBI" id="CHEBI:15378"/>
        <dbReference type="ChEBI" id="CHEBI:57783"/>
        <dbReference type="ChEBI" id="CHEBI:58349"/>
        <dbReference type="ChEBI" id="CHEBI:61185"/>
        <dbReference type="ChEBI" id="CHEBI:77631"/>
        <dbReference type="EC" id="1.5.1.1"/>
    </reaction>
    <physiologicalReaction direction="right-to-left" evidence="14">
        <dbReference type="Rhea" id="RHEA:12526"/>
    </physiologicalReaction>
</comment>
<evidence type="ECO:0000313" key="19">
    <source>
        <dbReference type="Proteomes" id="UP001329430"/>
    </source>
</evidence>
<dbReference type="Gene3D" id="3.40.50.720">
    <property type="entry name" value="NAD(P)-binding Rossmann-like Domain"/>
    <property type="match status" value="1"/>
</dbReference>
<evidence type="ECO:0000256" key="8">
    <source>
        <dbReference type="ARBA" id="ARBA00093226"/>
    </source>
</evidence>
<dbReference type="PANTHER" id="PTHR13812:SF19">
    <property type="entry name" value="KETIMINE REDUCTASE MU-CRYSTALLIN"/>
    <property type="match status" value="1"/>
</dbReference>
<accession>A0AAN7V9Q9</accession>
<comment type="catalytic activity">
    <reaction evidence="6">
        <text>Delta(2)-thiazoline-2-carboxylate + NADPH + 2 H(+) = L-thiazolidine-2-carboxylate + NADP(+)</text>
        <dbReference type="Rhea" id="RHEA:68072"/>
        <dbReference type="ChEBI" id="CHEBI:15378"/>
        <dbReference type="ChEBI" id="CHEBI:57783"/>
        <dbReference type="ChEBI" id="CHEBI:58349"/>
        <dbReference type="ChEBI" id="CHEBI:176895"/>
        <dbReference type="ChEBI" id="CHEBI:176896"/>
    </reaction>
    <physiologicalReaction direction="left-to-right" evidence="6">
        <dbReference type="Rhea" id="RHEA:68073"/>
    </physiologicalReaction>
</comment>
<evidence type="ECO:0000256" key="1">
    <source>
        <dbReference type="ARBA" id="ARBA00008903"/>
    </source>
</evidence>
<dbReference type="GO" id="GO:0047127">
    <property type="term" value="F:thiomorpholine-carboxylate dehydrogenase activity"/>
    <property type="evidence" value="ECO:0007669"/>
    <property type="project" value="UniProtKB-EC"/>
</dbReference>
<comment type="catalytic activity">
    <reaction evidence="7">
        <text>L-proline + NADP(+) = 1-pyrroline-2-carboxylate + NADPH + H(+)</text>
        <dbReference type="Rhea" id="RHEA:20317"/>
        <dbReference type="ChEBI" id="CHEBI:15378"/>
        <dbReference type="ChEBI" id="CHEBI:39785"/>
        <dbReference type="ChEBI" id="CHEBI:57783"/>
        <dbReference type="ChEBI" id="CHEBI:58349"/>
        <dbReference type="ChEBI" id="CHEBI:60039"/>
        <dbReference type="EC" id="1.5.1.1"/>
    </reaction>
    <physiologicalReaction direction="right-to-left" evidence="7">
        <dbReference type="Rhea" id="RHEA:20319"/>
    </physiologicalReaction>
</comment>
<protein>
    <recommendedName>
        <fullName evidence="3">Ketimine reductase mu-crystallin</fullName>
        <ecNumber evidence="16">1.5.1.1</ecNumber>
        <ecNumber evidence="2">1.5.1.25</ecNumber>
    </recommendedName>
    <alternativeName>
        <fullName evidence="17">1-piperideine-2-carboxylate/1-pyrroline-2-carboxylate reductase</fullName>
    </alternativeName>
    <alternativeName>
        <fullName evidence="4">NADP-regulated thyroid-hormone-binding protein</fullName>
    </alternativeName>
</protein>
<dbReference type="InterPro" id="IPR036291">
    <property type="entry name" value="NAD(P)-bd_dom_sf"/>
</dbReference>
<dbReference type="GO" id="GO:0042562">
    <property type="term" value="F:hormone binding"/>
    <property type="evidence" value="ECO:0007669"/>
    <property type="project" value="TreeGrafter"/>
</dbReference>
<evidence type="ECO:0000256" key="9">
    <source>
        <dbReference type="ARBA" id="ARBA00093227"/>
    </source>
</evidence>
<comment type="similarity">
    <text evidence="1">Belongs to the ornithine cyclodeaminase/mu-crystallin family.</text>
</comment>
<dbReference type="AlphaFoldDB" id="A0AAN7V9Q9"/>
<evidence type="ECO:0000256" key="2">
    <source>
        <dbReference type="ARBA" id="ARBA00012883"/>
    </source>
</evidence>
<dbReference type="Proteomes" id="UP001329430">
    <property type="component" value="Chromosome 7"/>
</dbReference>
<evidence type="ECO:0000256" key="5">
    <source>
        <dbReference type="ARBA" id="ARBA00093190"/>
    </source>
</evidence>
<organism evidence="18 19">
    <name type="scientific">Pyrocoelia pectoralis</name>
    <dbReference type="NCBI Taxonomy" id="417401"/>
    <lineage>
        <taxon>Eukaryota</taxon>
        <taxon>Metazoa</taxon>
        <taxon>Ecdysozoa</taxon>
        <taxon>Arthropoda</taxon>
        <taxon>Hexapoda</taxon>
        <taxon>Insecta</taxon>
        <taxon>Pterygota</taxon>
        <taxon>Neoptera</taxon>
        <taxon>Endopterygota</taxon>
        <taxon>Coleoptera</taxon>
        <taxon>Polyphaga</taxon>
        <taxon>Elateriformia</taxon>
        <taxon>Elateroidea</taxon>
        <taxon>Lampyridae</taxon>
        <taxon>Lampyrinae</taxon>
        <taxon>Pyrocoelia</taxon>
    </lineage>
</organism>
<comment type="catalytic activity">
    <reaction evidence="11">
        <text>(S)-cystathionine ketimine + NADH + 2 H(+) = (3R,5S)-2,3,5,6,7-pentahydro-1,4-thiazepine-3,5-dicarboxylate + NAD(+)</text>
        <dbReference type="Rhea" id="RHEA:68032"/>
        <dbReference type="ChEBI" id="CHEBI:15378"/>
        <dbReference type="ChEBI" id="CHEBI:57540"/>
        <dbReference type="ChEBI" id="CHEBI:57945"/>
        <dbReference type="ChEBI" id="CHEBI:176808"/>
        <dbReference type="ChEBI" id="CHEBI:176810"/>
    </reaction>
    <physiologicalReaction direction="left-to-right" evidence="11">
        <dbReference type="Rhea" id="RHEA:68033"/>
    </physiologicalReaction>
</comment>
<sequence>MSCPYEYISDARVSELLSWQSVFEAAERALESVSTGDAYQTTRTKLRVGQGFNFVNVMTGYLQDEKYGGLVNLFFNPFRGNRNLEPPLPVVHSDITLIDENTGVTKAIISGGEPMRWITPASSVIATKYLHRKSKEVLAIIGAGNQGRIHAIALQKYFNFSEVRIWNRTASKAEHLVTELNRGLNKPIFVNTNSIEGCVNGADVIVTATHSTQTLVQKSWIKIGAHINAIGVSSITTELDADTYRACKIYTDYKEGAEVELKHIKNFGVQFEGQIGDVITGKIPPPEENAITIFQSLGMAVQYCAISRLIYDLHSAK</sequence>
<dbReference type="SUPFAM" id="SSF51735">
    <property type="entry name" value="NAD(P)-binding Rossmann-fold domains"/>
    <property type="match status" value="1"/>
</dbReference>
<evidence type="ECO:0000313" key="18">
    <source>
        <dbReference type="EMBL" id="KAK5641568.1"/>
    </source>
</evidence>
<evidence type="ECO:0000256" key="4">
    <source>
        <dbReference type="ARBA" id="ARBA00033420"/>
    </source>
</evidence>
<evidence type="ECO:0000256" key="16">
    <source>
        <dbReference type="ARBA" id="ARBA00093598"/>
    </source>
</evidence>
<comment type="caution">
    <text evidence="18">The sequence shown here is derived from an EMBL/GenBank/DDBJ whole genome shotgun (WGS) entry which is preliminary data.</text>
</comment>
<dbReference type="EC" id="1.5.1.1" evidence="16"/>
<evidence type="ECO:0000256" key="15">
    <source>
        <dbReference type="ARBA" id="ARBA00093567"/>
    </source>
</evidence>
<evidence type="ECO:0000256" key="13">
    <source>
        <dbReference type="ARBA" id="ARBA00093264"/>
    </source>
</evidence>
<evidence type="ECO:0000256" key="6">
    <source>
        <dbReference type="ARBA" id="ARBA00093197"/>
    </source>
</evidence>
<dbReference type="GO" id="GO:0050241">
    <property type="term" value="F:pyrroline-2-carboxylate reductase activity"/>
    <property type="evidence" value="ECO:0007669"/>
    <property type="project" value="UniProtKB-EC"/>
</dbReference>
<reference evidence="18 19" key="1">
    <citation type="journal article" date="2024" name="Insects">
        <title>An Improved Chromosome-Level Genome Assembly of the Firefly Pyrocoelia pectoralis.</title>
        <authorList>
            <person name="Fu X."/>
            <person name="Meyer-Rochow V.B."/>
            <person name="Ballantyne L."/>
            <person name="Zhu X."/>
        </authorList>
    </citation>
    <scope>NUCLEOTIDE SEQUENCE [LARGE SCALE GENOMIC DNA]</scope>
    <source>
        <strain evidence="18">XCY_ONT2</strain>
    </source>
</reference>
<dbReference type="InterPro" id="IPR003462">
    <property type="entry name" value="ODC_Mu_crystall"/>
</dbReference>
<comment type="subunit">
    <text evidence="15">Homodimer. Binds the thyroid hormone triiodothyronine (T3); T3 binding inhibits enzymatic activity.</text>
</comment>
<dbReference type="Pfam" id="PF02423">
    <property type="entry name" value="OCD_Mu_crystall"/>
    <property type="match status" value="1"/>
</dbReference>
<evidence type="ECO:0000256" key="11">
    <source>
        <dbReference type="ARBA" id="ARBA00093250"/>
    </source>
</evidence>
<gene>
    <name evidence="18" type="ORF">RI129_010115</name>
</gene>
<evidence type="ECO:0000256" key="14">
    <source>
        <dbReference type="ARBA" id="ARBA00093273"/>
    </source>
</evidence>
<name>A0AAN7V9Q9_9COLE</name>
<comment type="catalytic activity">
    <reaction evidence="8">
        <text>(3R)-1,4-thiomorpholine-3-carboxylate + NAD(+) = 3,4-dehydrothiomorpholine-3-carboxylate + NADH + 2 H(+)</text>
        <dbReference type="Rhea" id="RHEA:12504"/>
        <dbReference type="ChEBI" id="CHEBI:15378"/>
        <dbReference type="ChEBI" id="CHEBI:57540"/>
        <dbReference type="ChEBI" id="CHEBI:57945"/>
        <dbReference type="ChEBI" id="CHEBI:58517"/>
        <dbReference type="ChEBI" id="CHEBI:176873"/>
        <dbReference type="EC" id="1.5.1.25"/>
    </reaction>
    <physiologicalReaction direction="right-to-left" evidence="8">
        <dbReference type="Rhea" id="RHEA:12506"/>
    </physiologicalReaction>
</comment>
<dbReference type="EMBL" id="JAVRBK010000007">
    <property type="protein sequence ID" value="KAK5641568.1"/>
    <property type="molecule type" value="Genomic_DNA"/>
</dbReference>
<dbReference type="PANTHER" id="PTHR13812">
    <property type="entry name" value="KETIMINE REDUCTASE MU-CRYSTALLIN"/>
    <property type="match status" value="1"/>
</dbReference>
<dbReference type="GO" id="GO:0005737">
    <property type="term" value="C:cytoplasm"/>
    <property type="evidence" value="ECO:0007669"/>
    <property type="project" value="TreeGrafter"/>
</dbReference>
<comment type="catalytic activity">
    <reaction evidence="5">
        <text>L-pipecolate + NAD(+) = Delta(1)-piperideine-2-carboxylate + NADH + H(+)</text>
        <dbReference type="Rhea" id="RHEA:30807"/>
        <dbReference type="ChEBI" id="CHEBI:15378"/>
        <dbReference type="ChEBI" id="CHEBI:57540"/>
        <dbReference type="ChEBI" id="CHEBI:57945"/>
        <dbReference type="ChEBI" id="CHEBI:61185"/>
        <dbReference type="ChEBI" id="CHEBI:77631"/>
        <dbReference type="EC" id="1.5.1.1"/>
    </reaction>
    <physiologicalReaction direction="right-to-left" evidence="5">
        <dbReference type="Rhea" id="RHEA:30809"/>
    </physiologicalReaction>
</comment>
<dbReference type="PIRSF" id="PIRSF001439">
    <property type="entry name" value="CryM"/>
    <property type="match status" value="1"/>
</dbReference>
<dbReference type="InterPro" id="IPR023401">
    <property type="entry name" value="ODC_N"/>
</dbReference>
<dbReference type="EC" id="1.5.1.25" evidence="2"/>
<dbReference type="Gene3D" id="3.30.1780.10">
    <property type="entry name" value="ornithine cyclodeaminase, domain 1"/>
    <property type="match status" value="1"/>
</dbReference>
<keyword evidence="19" id="KW-1185">Reference proteome</keyword>
<evidence type="ECO:0000256" key="17">
    <source>
        <dbReference type="ARBA" id="ARBA00093650"/>
    </source>
</evidence>